<organism evidence="3 4">
    <name type="scientific">Chiloscyllium punctatum</name>
    <name type="common">Brownbanded bambooshark</name>
    <name type="synonym">Hemiscyllium punctatum</name>
    <dbReference type="NCBI Taxonomy" id="137246"/>
    <lineage>
        <taxon>Eukaryota</taxon>
        <taxon>Metazoa</taxon>
        <taxon>Chordata</taxon>
        <taxon>Craniata</taxon>
        <taxon>Vertebrata</taxon>
        <taxon>Chondrichthyes</taxon>
        <taxon>Elasmobranchii</taxon>
        <taxon>Galeomorphii</taxon>
        <taxon>Galeoidea</taxon>
        <taxon>Orectolobiformes</taxon>
        <taxon>Hemiscylliidae</taxon>
        <taxon>Chiloscyllium</taxon>
    </lineage>
</organism>
<evidence type="ECO:0000313" key="4">
    <source>
        <dbReference type="Proteomes" id="UP000287033"/>
    </source>
</evidence>
<dbReference type="STRING" id="137246.A0A401SKX3"/>
<keyword evidence="4" id="KW-1185">Reference proteome</keyword>
<feature type="domain" description="Spermatogenesis-associated protein 2 PUB-like" evidence="2">
    <location>
        <begin position="85"/>
        <end position="219"/>
    </location>
</feature>
<dbReference type="AlphaFoldDB" id="A0A401SKX3"/>
<dbReference type="OMA" id="LPTCRPG"/>
<gene>
    <name evidence="3" type="ORF">chiPu_0009487</name>
</gene>
<accession>A0A401SKX3</accession>
<dbReference type="EMBL" id="BEZZ01000337">
    <property type="protein sequence ID" value="GCC31033.1"/>
    <property type="molecule type" value="Genomic_DNA"/>
</dbReference>
<dbReference type="GO" id="GO:0005737">
    <property type="term" value="C:cytoplasm"/>
    <property type="evidence" value="ECO:0007669"/>
    <property type="project" value="TreeGrafter"/>
</dbReference>
<evidence type="ECO:0000259" key="2">
    <source>
        <dbReference type="Pfam" id="PF21388"/>
    </source>
</evidence>
<dbReference type="Pfam" id="PF21388">
    <property type="entry name" value="SPATA2_PUB-like"/>
    <property type="match status" value="1"/>
</dbReference>
<evidence type="ECO:0000256" key="1">
    <source>
        <dbReference type="ARBA" id="ARBA00038142"/>
    </source>
</evidence>
<dbReference type="OrthoDB" id="9837000at2759"/>
<comment type="similarity">
    <text evidence="1">Belongs to the SPATA2 family.</text>
</comment>
<evidence type="ECO:0000313" key="3">
    <source>
        <dbReference type="EMBL" id="GCC31033.1"/>
    </source>
</evidence>
<dbReference type="Proteomes" id="UP000287033">
    <property type="component" value="Unassembled WGS sequence"/>
</dbReference>
<proteinExistence type="inferred from homology"/>
<name>A0A401SKX3_CHIPU</name>
<comment type="caution">
    <text evidence="3">The sequence shown here is derived from an EMBL/GenBank/DDBJ whole genome shotgun (WGS) entry which is preliminary data.</text>
</comment>
<protein>
    <recommendedName>
        <fullName evidence="2">Spermatogenesis-associated protein 2 PUB-like domain-containing protein</fullName>
    </recommendedName>
</protein>
<dbReference type="PANTHER" id="PTHR15326">
    <property type="entry name" value="SPERMATOGENESIS-ASSOCIATED PROTEIN 2/TAMOZHENNIC"/>
    <property type="match status" value="1"/>
</dbReference>
<dbReference type="InterPro" id="IPR048839">
    <property type="entry name" value="SPATA2_PUB-like"/>
</dbReference>
<sequence>MATKFLSNSIVIRRRYFAGGVQIKVILLRMSTGFRIIFDQYKKLYEDGPSGQNITCQDAELKGLVKQKLIERVVDLAVLLQDDMVEIISKSLHKTMNYTSTLKLLIRAFELLELAAVNLFLYPWRNEFKTIKMFSGAYVHYLKPAICNEDLIRFFKKMGYTLKDNFQLEIKDLPHSLELIRLAFEFFVMRIECEILLEIVIKLDHYQVSVDELLQERKLMENIDICVSKLKRLCATDRNLRENLLKKTPSAEDSVGKDLGISSIRNQAGSHSQRDYDGNAIHSPTWKSVWPTPECQCKDGDGDYNKHFTGIPDTNCVPSMNQHQAKDGYEFNSISNLQTVRDKKMVLLENIDAKNYKQHCCLNNGESVHFCCTTCLSLHTIMCEAVKKCISHGHSLTFFGAQSSTCLPEADASNSDLKQLSCADMAKSDTNCGICSCESVRFLCKCGMRVCFHCAYKNILICKICGNSISNSIS</sequence>
<dbReference type="PANTHER" id="PTHR15326:SF7">
    <property type="entry name" value="SPERMATOGENESIS-ASSOCIATED PROTEIN 2-LIKE PROTEIN"/>
    <property type="match status" value="1"/>
</dbReference>
<reference evidence="3 4" key="1">
    <citation type="journal article" date="2018" name="Nat. Ecol. Evol.">
        <title>Shark genomes provide insights into elasmobranch evolution and the origin of vertebrates.</title>
        <authorList>
            <person name="Hara Y"/>
            <person name="Yamaguchi K"/>
            <person name="Onimaru K"/>
            <person name="Kadota M"/>
            <person name="Koyanagi M"/>
            <person name="Keeley SD"/>
            <person name="Tatsumi K"/>
            <person name="Tanaka K"/>
            <person name="Motone F"/>
            <person name="Kageyama Y"/>
            <person name="Nozu R"/>
            <person name="Adachi N"/>
            <person name="Nishimura O"/>
            <person name="Nakagawa R"/>
            <person name="Tanegashima C"/>
            <person name="Kiyatake I"/>
            <person name="Matsumoto R"/>
            <person name="Murakumo K"/>
            <person name="Nishida K"/>
            <person name="Terakita A"/>
            <person name="Kuratani S"/>
            <person name="Sato K"/>
            <person name="Hyodo S Kuraku.S."/>
        </authorList>
    </citation>
    <scope>NUCLEOTIDE SEQUENCE [LARGE SCALE GENOMIC DNA]</scope>
</reference>
<dbReference type="Gene3D" id="1.20.58.2190">
    <property type="match status" value="1"/>
</dbReference>